<evidence type="ECO:0000259" key="1">
    <source>
        <dbReference type="Pfam" id="PF06114"/>
    </source>
</evidence>
<reference evidence="2" key="1">
    <citation type="submission" date="2019-11" db="EMBL/GenBank/DDBJ databases">
        <authorList>
            <person name="Feng L."/>
        </authorList>
    </citation>
    <scope>NUCLEOTIDE SEQUENCE</scope>
    <source>
        <strain evidence="2">ChathewayiLFYP18</strain>
    </source>
</reference>
<name>A0A6N3ATN0_9FIRM</name>
<dbReference type="Gene3D" id="1.10.10.2910">
    <property type="match status" value="1"/>
</dbReference>
<organism evidence="2">
    <name type="scientific">Hungatella hathewayi</name>
    <dbReference type="NCBI Taxonomy" id="154046"/>
    <lineage>
        <taxon>Bacteria</taxon>
        <taxon>Bacillati</taxon>
        <taxon>Bacillota</taxon>
        <taxon>Clostridia</taxon>
        <taxon>Lachnospirales</taxon>
        <taxon>Lachnospiraceae</taxon>
        <taxon>Hungatella</taxon>
    </lineage>
</organism>
<proteinExistence type="predicted"/>
<gene>
    <name evidence="2" type="ORF">CHLFYP18_05943</name>
</gene>
<dbReference type="EMBL" id="CACRUH010000016">
    <property type="protein sequence ID" value="VYT93528.1"/>
    <property type="molecule type" value="Genomic_DNA"/>
</dbReference>
<feature type="domain" description="IrrE N-terminal-like" evidence="1">
    <location>
        <begin position="74"/>
        <end position="135"/>
    </location>
</feature>
<protein>
    <recommendedName>
        <fullName evidence="1">IrrE N-terminal-like domain-containing protein</fullName>
    </recommendedName>
</protein>
<sequence>MDLVPLYECIYNIYKKYNIKKFPIDCFELVEKCGYKIKEFSDLTVKKQKAFIELSEDACLIDDTLYYIEHSVYGRIKFSIAHELGHIFLNTDSEDDADNFASHFLAPRIMIHKYRCETADQIHEIFGLSYKASNKALVDYREWYKNIAQTTHRPSAPERQLELFMEKVCHANTNSEEIEEEGDYELTPKEIYADIRRTLKAGLPLSPKYASLFRMYRKMGLK</sequence>
<evidence type="ECO:0000313" key="2">
    <source>
        <dbReference type="EMBL" id="VYT93528.1"/>
    </source>
</evidence>
<dbReference type="AlphaFoldDB" id="A0A6N3ATN0"/>
<dbReference type="InterPro" id="IPR010359">
    <property type="entry name" value="IrrE_HExxH"/>
</dbReference>
<accession>A0A6N3ATN0</accession>
<dbReference type="Pfam" id="PF06114">
    <property type="entry name" value="Peptidase_M78"/>
    <property type="match status" value="1"/>
</dbReference>